<accession>A0A8B4S7P9</accession>
<dbReference type="Proteomes" id="UP000255070">
    <property type="component" value="Unassembled WGS sequence"/>
</dbReference>
<sequence length="67" mass="7421">MPSRSLNRRRFDVAADGHTGNCGRVAVFNGCNAALGQTGTFGQEQSFKFDSKLKYYSNVERCRLCLA</sequence>
<keyword evidence="2" id="KW-1185">Reference proteome</keyword>
<dbReference type="AlphaFoldDB" id="A0A8B4S7P9"/>
<gene>
    <name evidence="1" type="ORF">NCTC10698_03485</name>
</gene>
<organism evidence="1 2">
    <name type="scientific">Comamonas testosteroni</name>
    <name type="common">Pseudomonas testosteroni</name>
    <dbReference type="NCBI Taxonomy" id="285"/>
    <lineage>
        <taxon>Bacteria</taxon>
        <taxon>Pseudomonadati</taxon>
        <taxon>Pseudomonadota</taxon>
        <taxon>Betaproteobacteria</taxon>
        <taxon>Burkholderiales</taxon>
        <taxon>Comamonadaceae</taxon>
        <taxon>Comamonas</taxon>
    </lineage>
</organism>
<name>A0A8B4S7P9_COMTE</name>
<evidence type="ECO:0000313" key="2">
    <source>
        <dbReference type="Proteomes" id="UP000255070"/>
    </source>
</evidence>
<evidence type="ECO:0000313" key="1">
    <source>
        <dbReference type="EMBL" id="SUY78568.1"/>
    </source>
</evidence>
<reference evidence="1 2" key="1">
    <citation type="submission" date="2018-06" db="EMBL/GenBank/DDBJ databases">
        <authorList>
            <consortium name="Pathogen Informatics"/>
            <person name="Doyle S."/>
        </authorList>
    </citation>
    <scope>NUCLEOTIDE SEQUENCE [LARGE SCALE GENOMIC DNA]</scope>
    <source>
        <strain evidence="1 2">NCTC10698</strain>
    </source>
</reference>
<comment type="caution">
    <text evidence="1">The sequence shown here is derived from an EMBL/GenBank/DDBJ whole genome shotgun (WGS) entry which is preliminary data.</text>
</comment>
<protein>
    <submittedName>
        <fullName evidence="1">Uncharacterized protein</fullName>
    </submittedName>
</protein>
<proteinExistence type="predicted"/>
<dbReference type="EMBL" id="UFXL01000001">
    <property type="protein sequence ID" value="SUY78568.1"/>
    <property type="molecule type" value="Genomic_DNA"/>
</dbReference>